<keyword evidence="1" id="KW-1185">Reference proteome</keyword>
<sequence>MSRVFSFPQGVHEPFWIYYNRVNAVIEYRRTHGTLNGLRARDTCNVIYNGVNRETFKILQSNCNGELQNMHWRDFPIFSWFARVQYFDSHAYSHDFLHPCMNVNDFPHDSNVNIHELDDNHSPQVDFQNSLHFEFSKSCPESPKAQIDDIDRTINPFMFCNVIDDDDDYNSYYAKDEDRISEGNDVEKGEVSNFDVVPFSPPPPPLSTSDSHPIDDFPLDFEDNLGHLGCDSSIEDVIECEAPNLVVFDASENNNVVDVVNLIEGSFVEISSLCDVSEVACEPFVPTPFPHTPFRLKKLEIYPSFPISLPYFLRAPPLEDSPPSIHPQMPYLNIIEEIGSLATQNEFVEENEAYLYPFSLSPFDSSSYFLTFPFDFSYSWHLTPHRHRVAFYFVHASHLTLA</sequence>
<protein>
    <submittedName>
        <fullName evidence="2 3">Uncharacterized protein</fullName>
    </submittedName>
</protein>
<evidence type="ECO:0000313" key="4">
    <source>
        <dbReference type="RefSeq" id="XP_056699520.1"/>
    </source>
</evidence>
<dbReference type="RefSeq" id="XP_056699523.1">
    <property type="nucleotide sequence ID" value="XM_056843545.1"/>
</dbReference>
<evidence type="ECO:0000313" key="3">
    <source>
        <dbReference type="RefSeq" id="XP_056699519.1"/>
    </source>
</evidence>
<dbReference type="RefSeq" id="XP_056699522.1">
    <property type="nucleotide sequence ID" value="XM_056843544.1"/>
</dbReference>
<evidence type="ECO:0000313" key="2">
    <source>
        <dbReference type="RefSeq" id="XP_056699518.1"/>
    </source>
</evidence>
<name>A0ABM3RV70_SPIOL</name>
<evidence type="ECO:0000313" key="7">
    <source>
        <dbReference type="RefSeq" id="XP_056699523.1"/>
    </source>
</evidence>
<gene>
    <name evidence="2 3 4 5 6 7 8" type="primary">LOC110788544</name>
</gene>
<proteinExistence type="predicted"/>
<dbReference type="RefSeq" id="XP_056699520.1">
    <property type="nucleotide sequence ID" value="XM_056843542.1"/>
</dbReference>
<evidence type="ECO:0000313" key="1">
    <source>
        <dbReference type="Proteomes" id="UP000813463"/>
    </source>
</evidence>
<dbReference type="RefSeq" id="XP_056699524.1">
    <property type="nucleotide sequence ID" value="XM_056843546.1"/>
</dbReference>
<dbReference type="RefSeq" id="XP_056699518.1">
    <property type="nucleotide sequence ID" value="XM_056843540.1"/>
</dbReference>
<dbReference type="RefSeq" id="XP_056699521.1">
    <property type="nucleotide sequence ID" value="XM_056843543.1"/>
</dbReference>
<dbReference type="Proteomes" id="UP000813463">
    <property type="component" value="Chromosome 4"/>
</dbReference>
<evidence type="ECO:0000313" key="8">
    <source>
        <dbReference type="RefSeq" id="XP_056699524.1"/>
    </source>
</evidence>
<evidence type="ECO:0000313" key="6">
    <source>
        <dbReference type="RefSeq" id="XP_056699522.1"/>
    </source>
</evidence>
<dbReference type="GeneID" id="110788544"/>
<reference evidence="1" key="1">
    <citation type="journal article" date="2021" name="Nat. Commun.">
        <title>Genomic analyses provide insights into spinach domestication and the genetic basis of agronomic traits.</title>
        <authorList>
            <person name="Cai X."/>
            <person name="Sun X."/>
            <person name="Xu C."/>
            <person name="Sun H."/>
            <person name="Wang X."/>
            <person name="Ge C."/>
            <person name="Zhang Z."/>
            <person name="Wang Q."/>
            <person name="Fei Z."/>
            <person name="Jiao C."/>
            <person name="Wang Q."/>
        </authorList>
    </citation>
    <scope>NUCLEOTIDE SEQUENCE [LARGE SCALE GENOMIC DNA]</scope>
    <source>
        <strain evidence="1">cv. Varoflay</strain>
    </source>
</reference>
<organism evidence="1 7">
    <name type="scientific">Spinacia oleracea</name>
    <name type="common">Spinach</name>
    <dbReference type="NCBI Taxonomy" id="3562"/>
    <lineage>
        <taxon>Eukaryota</taxon>
        <taxon>Viridiplantae</taxon>
        <taxon>Streptophyta</taxon>
        <taxon>Embryophyta</taxon>
        <taxon>Tracheophyta</taxon>
        <taxon>Spermatophyta</taxon>
        <taxon>Magnoliopsida</taxon>
        <taxon>eudicotyledons</taxon>
        <taxon>Gunneridae</taxon>
        <taxon>Pentapetalae</taxon>
        <taxon>Caryophyllales</taxon>
        <taxon>Chenopodiaceae</taxon>
        <taxon>Chenopodioideae</taxon>
        <taxon>Anserineae</taxon>
        <taxon>Spinacia</taxon>
    </lineage>
</organism>
<reference evidence="2 3" key="2">
    <citation type="submission" date="2025-05" db="UniProtKB">
        <authorList>
            <consortium name="RefSeq"/>
        </authorList>
    </citation>
    <scope>IDENTIFICATION</scope>
    <source>
        <tissue evidence="2 3">Leaf</tissue>
    </source>
</reference>
<accession>A0ABM3RV70</accession>
<evidence type="ECO:0000313" key="5">
    <source>
        <dbReference type="RefSeq" id="XP_056699521.1"/>
    </source>
</evidence>
<dbReference type="RefSeq" id="XP_056699519.1">
    <property type="nucleotide sequence ID" value="XM_056843541.1"/>
</dbReference>